<sequence>MSNIETLLEKIEADSKREQQSIIDAAKQKAEEIVKKAEIESQEKAELLLKKTDLEVENLIEKATGRAELEARDEILKRKQGVLEEVIELAVDKLNNMSDKDYLDYIEKEVGEVKLSENAELKVMSKYREYIFENFKGIKVSEESVNSGFAVQDGNILYNNDFAGVIENNRSDIENLIYKQLFSDENLNK</sequence>
<dbReference type="STRING" id="573058.SAMN00017477_1448"/>
<dbReference type="EMBL" id="FWWR01000009">
    <property type="protein sequence ID" value="SMB88687.1"/>
    <property type="molecule type" value="Genomic_DNA"/>
</dbReference>
<evidence type="ECO:0000256" key="1">
    <source>
        <dbReference type="SAM" id="Coils"/>
    </source>
</evidence>
<evidence type="ECO:0000313" key="2">
    <source>
        <dbReference type="EMBL" id="SMB88687.1"/>
    </source>
</evidence>
<proteinExistence type="predicted"/>
<evidence type="ECO:0000313" key="3">
    <source>
        <dbReference type="Proteomes" id="UP000192368"/>
    </source>
</evidence>
<dbReference type="RefSeq" id="WP_084230984.1">
    <property type="nucleotide sequence ID" value="NZ_FWWR01000009.1"/>
</dbReference>
<accession>A0A1W1V5H6</accession>
<feature type="coiled-coil region" evidence="1">
    <location>
        <begin position="16"/>
        <end position="62"/>
    </location>
</feature>
<keyword evidence="3" id="KW-1185">Reference proteome</keyword>
<gene>
    <name evidence="2" type="ORF">SAMN00017477_1448</name>
</gene>
<reference evidence="3" key="1">
    <citation type="submission" date="2017-04" db="EMBL/GenBank/DDBJ databases">
        <authorList>
            <person name="Varghese N."/>
            <person name="Submissions S."/>
        </authorList>
    </citation>
    <scope>NUCLEOTIDE SEQUENCE [LARGE SCALE GENOMIC DNA]</scope>
    <source>
        <strain evidence="3">DSM 20463</strain>
    </source>
</reference>
<dbReference type="Gene3D" id="1.20.5.620">
    <property type="entry name" value="F1F0 ATP synthase subunit B, membrane domain"/>
    <property type="match status" value="1"/>
</dbReference>
<name>A0A1W1V5H6_PEPAS</name>
<dbReference type="SUPFAM" id="SSF160527">
    <property type="entry name" value="V-type ATPase subunit E-like"/>
    <property type="match status" value="1"/>
</dbReference>
<dbReference type="OrthoDB" id="87618at2"/>
<dbReference type="Proteomes" id="UP000192368">
    <property type="component" value="Unassembled WGS sequence"/>
</dbReference>
<keyword evidence="1" id="KW-0175">Coiled coil</keyword>
<organism evidence="2 3">
    <name type="scientific">Peptoniphilus asaccharolyticus DSM 20463</name>
    <dbReference type="NCBI Taxonomy" id="573058"/>
    <lineage>
        <taxon>Bacteria</taxon>
        <taxon>Bacillati</taxon>
        <taxon>Bacillota</taxon>
        <taxon>Tissierellia</taxon>
        <taxon>Tissierellales</taxon>
        <taxon>Peptoniphilaceae</taxon>
        <taxon>Peptoniphilus</taxon>
    </lineage>
</organism>
<protein>
    <submittedName>
        <fullName evidence="2">V/A-type H+-transporting ATPase subunit E</fullName>
    </submittedName>
</protein>
<dbReference type="AlphaFoldDB" id="A0A1W1V5H6"/>